<feature type="transmembrane region" description="Helical" evidence="6">
    <location>
        <begin position="126"/>
        <end position="145"/>
    </location>
</feature>
<evidence type="ECO:0000256" key="2">
    <source>
        <dbReference type="ARBA" id="ARBA00007375"/>
    </source>
</evidence>
<dbReference type="Pfam" id="PF07947">
    <property type="entry name" value="YhhN"/>
    <property type="match status" value="1"/>
</dbReference>
<evidence type="ECO:0008006" key="9">
    <source>
        <dbReference type="Google" id="ProtNLM"/>
    </source>
</evidence>
<evidence type="ECO:0000256" key="5">
    <source>
        <dbReference type="ARBA" id="ARBA00023136"/>
    </source>
</evidence>
<dbReference type="AlphaFoldDB" id="U4V7K8"/>
<comment type="subcellular location">
    <subcellularLocation>
        <location evidence="1">Membrane</location>
        <topology evidence="1">Multi-pass membrane protein</topology>
    </subcellularLocation>
</comment>
<feature type="transmembrane region" description="Helical" evidence="6">
    <location>
        <begin position="43"/>
        <end position="64"/>
    </location>
</feature>
<dbReference type="InterPro" id="IPR012506">
    <property type="entry name" value="TMEM86B-like"/>
</dbReference>
<gene>
    <name evidence="7" type="ORF">Q644_19145</name>
</gene>
<evidence type="ECO:0000256" key="6">
    <source>
        <dbReference type="SAM" id="Phobius"/>
    </source>
</evidence>
<protein>
    <recommendedName>
        <fullName evidence="9">Lysoplasmalogenase</fullName>
    </recommendedName>
</protein>
<comment type="caution">
    <text evidence="7">The sequence shown here is derived from an EMBL/GenBank/DDBJ whole genome shotgun (WGS) entry which is preliminary data.</text>
</comment>
<dbReference type="Proteomes" id="UP000016842">
    <property type="component" value="Unassembled WGS sequence"/>
</dbReference>
<sequence>MRRRGLLEFAGNRTLYGLFLLCAICAIAGSVMSYNGEVSGWRWLHYLTKPTATLLLLAAVLCAGRPKSKSYGFAVAFGLAFAALGDFFLMLPGDYFMAGLICFLITHCAYIYALCRHARFAAHKGVFAIFAIAALAIIAGLWPSLPTPPLIVPVIIYAAALGIMAAQAMSRALGTEPETPQRYAAWLAAAGGLFFMASDTLLAYGRFSLDIPLNGLWVLATYYAAQFLFARSTEDFAYGG</sequence>
<dbReference type="PATRIC" id="fig|1337887.3.peg.2341"/>
<evidence type="ECO:0000256" key="4">
    <source>
        <dbReference type="ARBA" id="ARBA00022989"/>
    </source>
</evidence>
<evidence type="ECO:0000256" key="3">
    <source>
        <dbReference type="ARBA" id="ARBA00022692"/>
    </source>
</evidence>
<accession>U4V7K8</accession>
<reference evidence="7 8" key="1">
    <citation type="journal article" date="2014" name="FEMS Microbiol. Lett.">
        <title>Genome sequencing analysis reveals virulence-related gene content of Ochrobactrum intermedium strain 229E, a urease-positive strain isolated from the human gastric niche.</title>
        <authorList>
            <person name="Kulkarni G.J."/>
            <person name="Shetty S."/>
            <person name="Dharne M.S."/>
            <person name="Shouche Y.S."/>
        </authorList>
    </citation>
    <scope>NUCLEOTIDE SEQUENCE [LARGE SCALE GENOMIC DNA]</scope>
    <source>
        <strain evidence="7 8">229E</strain>
    </source>
</reference>
<dbReference type="GO" id="GO:0016787">
    <property type="term" value="F:hydrolase activity"/>
    <property type="evidence" value="ECO:0007669"/>
    <property type="project" value="TreeGrafter"/>
</dbReference>
<feature type="transmembrane region" description="Helical" evidence="6">
    <location>
        <begin position="71"/>
        <end position="89"/>
    </location>
</feature>
<keyword evidence="3 6" id="KW-0812">Transmembrane</keyword>
<dbReference type="EMBL" id="ASXJ01000118">
    <property type="protein sequence ID" value="ERM01955.1"/>
    <property type="molecule type" value="Genomic_DNA"/>
</dbReference>
<keyword evidence="4 6" id="KW-1133">Transmembrane helix</keyword>
<evidence type="ECO:0000313" key="8">
    <source>
        <dbReference type="Proteomes" id="UP000016842"/>
    </source>
</evidence>
<dbReference type="GO" id="GO:0016020">
    <property type="term" value="C:membrane"/>
    <property type="evidence" value="ECO:0007669"/>
    <property type="project" value="UniProtKB-SubCell"/>
</dbReference>
<name>U4V7K8_9HYPH</name>
<keyword evidence="5 6" id="KW-0472">Membrane</keyword>
<feature type="transmembrane region" description="Helical" evidence="6">
    <location>
        <begin position="95"/>
        <end position="114"/>
    </location>
</feature>
<feature type="transmembrane region" description="Helical" evidence="6">
    <location>
        <begin position="151"/>
        <end position="173"/>
    </location>
</feature>
<dbReference type="PANTHER" id="PTHR31885">
    <property type="entry name" value="GH04784P"/>
    <property type="match status" value="1"/>
</dbReference>
<proteinExistence type="inferred from homology"/>
<organism evidence="7 8">
    <name type="scientific">Brucella intermedia 229E</name>
    <dbReference type="NCBI Taxonomy" id="1337887"/>
    <lineage>
        <taxon>Bacteria</taxon>
        <taxon>Pseudomonadati</taxon>
        <taxon>Pseudomonadota</taxon>
        <taxon>Alphaproteobacteria</taxon>
        <taxon>Hyphomicrobiales</taxon>
        <taxon>Brucellaceae</taxon>
        <taxon>Brucella/Ochrobactrum group</taxon>
        <taxon>Brucella</taxon>
    </lineage>
</organism>
<comment type="similarity">
    <text evidence="2">Belongs to the TMEM86 family.</text>
</comment>
<evidence type="ECO:0000313" key="7">
    <source>
        <dbReference type="EMBL" id="ERM01955.1"/>
    </source>
</evidence>
<dbReference type="PANTHER" id="PTHR31885:SF6">
    <property type="entry name" value="GH04784P"/>
    <property type="match status" value="1"/>
</dbReference>
<evidence type="ECO:0000256" key="1">
    <source>
        <dbReference type="ARBA" id="ARBA00004141"/>
    </source>
</evidence>
<feature type="transmembrane region" description="Helical" evidence="6">
    <location>
        <begin position="185"/>
        <end position="205"/>
    </location>
</feature>